<evidence type="ECO:0000313" key="8">
    <source>
        <dbReference type="EMBL" id="OZI58797.1"/>
    </source>
</evidence>
<keyword evidence="5 6" id="KW-0472">Membrane</keyword>
<keyword evidence="3 6" id="KW-0812">Transmembrane</keyword>
<evidence type="ECO:0000256" key="4">
    <source>
        <dbReference type="ARBA" id="ARBA00022989"/>
    </source>
</evidence>
<feature type="transmembrane region" description="Helical" evidence="6">
    <location>
        <begin position="367"/>
        <end position="389"/>
    </location>
</feature>
<feature type="transmembrane region" description="Helical" evidence="6">
    <location>
        <begin position="325"/>
        <end position="341"/>
    </location>
</feature>
<feature type="transmembrane region" description="Helical" evidence="6">
    <location>
        <begin position="401"/>
        <end position="420"/>
    </location>
</feature>
<gene>
    <name evidence="8" type="ORF">CAL27_19165</name>
</gene>
<feature type="transmembrane region" description="Helical" evidence="6">
    <location>
        <begin position="468"/>
        <end position="487"/>
    </location>
</feature>
<accession>A0ABX4EXD0</accession>
<name>A0ABX4EXD0_9BORD</name>
<evidence type="ECO:0000313" key="9">
    <source>
        <dbReference type="Proteomes" id="UP000216354"/>
    </source>
</evidence>
<dbReference type="InterPro" id="IPR036866">
    <property type="entry name" value="RibonucZ/Hydroxyglut_hydro"/>
</dbReference>
<dbReference type="EMBL" id="NEVR01000004">
    <property type="protein sequence ID" value="OZI58797.1"/>
    <property type="molecule type" value="Genomic_DNA"/>
</dbReference>
<dbReference type="NCBIfam" id="TIGR00361">
    <property type="entry name" value="ComEC_Rec2"/>
    <property type="match status" value="1"/>
</dbReference>
<feature type="domain" description="Metallo-beta-lactamase" evidence="7">
    <location>
        <begin position="556"/>
        <end position="734"/>
    </location>
</feature>
<dbReference type="RefSeq" id="WP_094832496.1">
    <property type="nucleotide sequence ID" value="NZ_NEVR01000004.1"/>
</dbReference>
<feature type="transmembrane region" description="Helical" evidence="6">
    <location>
        <begin position="55"/>
        <end position="75"/>
    </location>
</feature>
<dbReference type="InterPro" id="IPR001279">
    <property type="entry name" value="Metallo-B-lactamas"/>
</dbReference>
<keyword evidence="9" id="KW-1185">Reference proteome</keyword>
<dbReference type="InterPro" id="IPR035681">
    <property type="entry name" value="ComA-like_MBL"/>
</dbReference>
<evidence type="ECO:0000256" key="1">
    <source>
        <dbReference type="ARBA" id="ARBA00004651"/>
    </source>
</evidence>
<dbReference type="SUPFAM" id="SSF56281">
    <property type="entry name" value="Metallo-hydrolase/oxidoreductase"/>
    <property type="match status" value="1"/>
</dbReference>
<dbReference type="Pfam" id="PF00753">
    <property type="entry name" value="Lactamase_B"/>
    <property type="match status" value="1"/>
</dbReference>
<dbReference type="InterPro" id="IPR004797">
    <property type="entry name" value="Competence_ComEC/Rec2"/>
</dbReference>
<comment type="subcellular location">
    <subcellularLocation>
        <location evidence="1">Cell membrane</location>
        <topology evidence="1">Multi-pass membrane protein</topology>
    </subcellularLocation>
</comment>
<evidence type="ECO:0000256" key="3">
    <source>
        <dbReference type="ARBA" id="ARBA00022692"/>
    </source>
</evidence>
<proteinExistence type="predicted"/>
<feature type="transmembrane region" description="Helical" evidence="6">
    <location>
        <begin position="298"/>
        <end position="319"/>
    </location>
</feature>
<keyword evidence="4 6" id="KW-1133">Transmembrane helix</keyword>
<dbReference type="NCBIfam" id="TIGR00360">
    <property type="entry name" value="ComEC_N-term"/>
    <property type="match status" value="1"/>
</dbReference>
<evidence type="ECO:0000256" key="6">
    <source>
        <dbReference type="SAM" id="Phobius"/>
    </source>
</evidence>
<dbReference type="InterPro" id="IPR052159">
    <property type="entry name" value="Competence_DNA_uptake"/>
</dbReference>
<keyword evidence="2" id="KW-1003">Cell membrane</keyword>
<feature type="transmembrane region" description="Helical" evidence="6">
    <location>
        <begin position="432"/>
        <end position="456"/>
    </location>
</feature>
<dbReference type="CDD" id="cd07731">
    <property type="entry name" value="ComA-like_MBL-fold"/>
    <property type="match status" value="1"/>
</dbReference>
<evidence type="ECO:0000259" key="7">
    <source>
        <dbReference type="SMART" id="SM00849"/>
    </source>
</evidence>
<dbReference type="Gene3D" id="3.60.15.10">
    <property type="entry name" value="Ribonuclease Z/Hydroxyacylglutathione hydrolase-like"/>
    <property type="match status" value="1"/>
</dbReference>
<comment type="caution">
    <text evidence="8">The sequence shown here is derived from an EMBL/GenBank/DDBJ whole genome shotgun (WGS) entry which is preliminary data.</text>
</comment>
<dbReference type="PANTHER" id="PTHR30619">
    <property type="entry name" value="DNA INTERNALIZATION/COMPETENCE PROTEIN COMEC/REC2"/>
    <property type="match status" value="1"/>
</dbReference>
<dbReference type="PANTHER" id="PTHR30619:SF1">
    <property type="entry name" value="RECOMBINATION PROTEIN 2"/>
    <property type="match status" value="1"/>
</dbReference>
<evidence type="ECO:0000256" key="5">
    <source>
        <dbReference type="ARBA" id="ARBA00023136"/>
    </source>
</evidence>
<sequence>MRGRGLMCGVVAGAGWVQFQPSLTHAAVGAAIVAALSGLASVARWWGWRGARGEAFVLALACAWGVVAGASNAVVQAAPRLALRVPAAMEQQIVVASVRVLTLAQGDARTWRFMGEVEPARPLGLPPRALITWRALPGDPRELPVPAPGERWRMTLVVRRPRATLNPWSADQEGRWFAAGVRMLASVRGHPQRVDDAPYASAGVAVERLRHLARTRMQEALAGMRQGPLLIALALGDGAGIARADWDLFNRTGITHLVSISGLHVGLVAGLFGWAVSQAWRRVRWRGRALCVRIPASVAGMVAAVLAAGAYALLAGWSVPTRRTFFTLAALGVAVCLRLPLSRGRALALAAGVVVLLDPWAPLAPGFWLSFGAIAILMGVIGGGPAAEGRWGRLWRALRRFAVAQGLITLGMVPLLAWWTQQLSLVSPLANAVAIPLVSLFVTPLALLVAMLAALSAALPWLMAPARWVGLVADGLARAVMAVMQWLSALPHASVHIAAAPWPLVLAALVGVVWALQRPGWPGRHWGWATLAPLVLWRAPAPADGDWSMWAVDVGQGTSVILRTARHVLVYDTGPMSFDGWDAGERMVVPALRALGVRRVDTLVLSHADLDHVGGAIAVLRAQPVAQAYASFDLRRWVDHQHHLRGERLGTVETPMPAEIAPCVAGQAWTTDGVRFTFLHPPAGLGPTSTNARSCVLRVDGRHHSVLLPGDVPRVHEARFAQALAPLDVVVAAHHGSSTSSGPELVAAAHAAHVIFQAGYRNRYRHPTAPVLARWRAAGARLWRSDLDGAIRVESDAQGLSVRAQRETGRRYWHDVAPDWQH</sequence>
<dbReference type="SMART" id="SM00849">
    <property type="entry name" value="Lactamase_B"/>
    <property type="match status" value="1"/>
</dbReference>
<feature type="transmembrane region" description="Helical" evidence="6">
    <location>
        <begin position="254"/>
        <end position="277"/>
    </location>
</feature>
<dbReference type="Proteomes" id="UP000216354">
    <property type="component" value="Unassembled WGS sequence"/>
</dbReference>
<reference evidence="8 9" key="1">
    <citation type="submission" date="2017-05" db="EMBL/GenBank/DDBJ databases">
        <title>Complete and WGS of Bordetella genogroups.</title>
        <authorList>
            <person name="Spilker T."/>
            <person name="Lipuma J."/>
        </authorList>
    </citation>
    <scope>NUCLEOTIDE SEQUENCE [LARGE SCALE GENOMIC DNA]</scope>
    <source>
        <strain evidence="8 9">AU9795</strain>
    </source>
</reference>
<dbReference type="InterPro" id="IPR004477">
    <property type="entry name" value="ComEC_N"/>
</dbReference>
<feature type="transmembrane region" description="Helical" evidence="6">
    <location>
        <begin position="493"/>
        <end position="516"/>
    </location>
</feature>
<feature type="transmembrane region" description="Helical" evidence="6">
    <location>
        <begin position="346"/>
        <end position="361"/>
    </location>
</feature>
<dbReference type="Pfam" id="PF13567">
    <property type="entry name" value="DUF4131"/>
    <property type="match status" value="1"/>
</dbReference>
<evidence type="ECO:0000256" key="2">
    <source>
        <dbReference type="ARBA" id="ARBA00022475"/>
    </source>
</evidence>
<protein>
    <submittedName>
        <fullName evidence="8">DNA internalization-related competence protein ComEC/Rec2</fullName>
    </submittedName>
</protein>
<organism evidence="8 9">
    <name type="scientific">Bordetella genomosp. 1</name>
    <dbReference type="NCBI Taxonomy" id="1395607"/>
    <lineage>
        <taxon>Bacteria</taxon>
        <taxon>Pseudomonadati</taxon>
        <taxon>Pseudomonadota</taxon>
        <taxon>Betaproteobacteria</taxon>
        <taxon>Burkholderiales</taxon>
        <taxon>Alcaligenaceae</taxon>
        <taxon>Bordetella</taxon>
    </lineage>
</organism>
<dbReference type="Pfam" id="PF03772">
    <property type="entry name" value="Competence"/>
    <property type="match status" value="1"/>
</dbReference>
<dbReference type="InterPro" id="IPR025405">
    <property type="entry name" value="DUF4131"/>
</dbReference>